<dbReference type="KEGG" id="lcre:Pla8534_26860"/>
<dbReference type="InterPro" id="IPR004843">
    <property type="entry name" value="Calcineurin-like_PHP"/>
</dbReference>
<name>A0A518DSV0_9BACT</name>
<gene>
    <name evidence="2" type="primary">yhaO_1</name>
    <name evidence="2" type="ORF">Pla8534_26860</name>
</gene>
<dbReference type="GO" id="GO:0016787">
    <property type="term" value="F:hydrolase activity"/>
    <property type="evidence" value="ECO:0007669"/>
    <property type="project" value="InterPro"/>
</dbReference>
<dbReference type="InterPro" id="IPR050535">
    <property type="entry name" value="DNA_Repair-Maintenance_Comp"/>
</dbReference>
<dbReference type="Gene3D" id="3.60.21.10">
    <property type="match status" value="1"/>
</dbReference>
<dbReference type="InterPro" id="IPR029052">
    <property type="entry name" value="Metallo-depent_PP-like"/>
</dbReference>
<dbReference type="OrthoDB" id="208387at2"/>
<proteinExistence type="predicted"/>
<dbReference type="Proteomes" id="UP000317648">
    <property type="component" value="Chromosome"/>
</dbReference>
<evidence type="ECO:0000313" key="3">
    <source>
        <dbReference type="Proteomes" id="UP000317648"/>
    </source>
</evidence>
<evidence type="ECO:0000259" key="1">
    <source>
        <dbReference type="Pfam" id="PF00149"/>
    </source>
</evidence>
<sequence length="414" mass="45548">MLDLRFIHASDFHLEQPLYGMAEAPDHLRELLVDAPYRAAAAAFEAAMTENVDFIILSGDIVHVEGAGPRAISFLIEQFSRLNEAGISVYWVGGQVDAPDRWPSAIALPPNVHLFSSHEVEELVHYRGEEPAASISGQSWHADRKFRPTDFKPEHPNLFNIVAYYGRAETDGLSKMPIHYWALGGRHDRKKLAIAPRTAYYPGTHQGRSPAEDGPHGCLLVQTDRTGQIRIKNIPVDVIRWRIEKITLDPRANLADARRLIRQRLQSVLSDAGGAAHLFCFELEGGAWLGSQAREGSTVDQLVAELRSEYGHRSPAAWTVAVEMAAPAGFPSAWYEEDTIMGDFLRAVHELQQPGAEMPELESLLDMEGEAAALTSAVMVTDAATQQRILREAAALAVEMLGGGSREEETSASS</sequence>
<reference evidence="2 3" key="1">
    <citation type="submission" date="2019-02" db="EMBL/GenBank/DDBJ databases">
        <title>Deep-cultivation of Planctomycetes and their phenomic and genomic characterization uncovers novel biology.</title>
        <authorList>
            <person name="Wiegand S."/>
            <person name="Jogler M."/>
            <person name="Boedeker C."/>
            <person name="Pinto D."/>
            <person name="Vollmers J."/>
            <person name="Rivas-Marin E."/>
            <person name="Kohn T."/>
            <person name="Peeters S.H."/>
            <person name="Heuer A."/>
            <person name="Rast P."/>
            <person name="Oberbeckmann S."/>
            <person name="Bunk B."/>
            <person name="Jeske O."/>
            <person name="Meyerdierks A."/>
            <person name="Storesund J.E."/>
            <person name="Kallscheuer N."/>
            <person name="Luecker S."/>
            <person name="Lage O.M."/>
            <person name="Pohl T."/>
            <person name="Merkel B.J."/>
            <person name="Hornburger P."/>
            <person name="Mueller R.-W."/>
            <person name="Bruemmer F."/>
            <person name="Labrenz M."/>
            <person name="Spormann A.M."/>
            <person name="Op den Camp H."/>
            <person name="Overmann J."/>
            <person name="Amann R."/>
            <person name="Jetten M.S.M."/>
            <person name="Mascher T."/>
            <person name="Medema M.H."/>
            <person name="Devos D.P."/>
            <person name="Kaster A.-K."/>
            <person name="Ovreas L."/>
            <person name="Rohde M."/>
            <person name="Galperin M.Y."/>
            <person name="Jogler C."/>
        </authorList>
    </citation>
    <scope>NUCLEOTIDE SEQUENCE [LARGE SCALE GENOMIC DNA]</scope>
    <source>
        <strain evidence="2 3">Pla85_3_4</strain>
    </source>
</reference>
<dbReference type="EMBL" id="CP036433">
    <property type="protein sequence ID" value="QDU94878.1"/>
    <property type="molecule type" value="Genomic_DNA"/>
</dbReference>
<dbReference type="AlphaFoldDB" id="A0A518DSV0"/>
<dbReference type="Pfam" id="PF00149">
    <property type="entry name" value="Metallophos"/>
    <property type="match status" value="1"/>
</dbReference>
<accession>A0A518DSV0</accession>
<protein>
    <submittedName>
        <fullName evidence="2">Putative metallophosphoesterase YhaO</fullName>
    </submittedName>
</protein>
<organism evidence="2 3">
    <name type="scientific">Lignipirellula cremea</name>
    <dbReference type="NCBI Taxonomy" id="2528010"/>
    <lineage>
        <taxon>Bacteria</taxon>
        <taxon>Pseudomonadati</taxon>
        <taxon>Planctomycetota</taxon>
        <taxon>Planctomycetia</taxon>
        <taxon>Pirellulales</taxon>
        <taxon>Pirellulaceae</taxon>
        <taxon>Lignipirellula</taxon>
    </lineage>
</organism>
<dbReference type="SUPFAM" id="SSF56300">
    <property type="entry name" value="Metallo-dependent phosphatases"/>
    <property type="match status" value="1"/>
</dbReference>
<feature type="domain" description="Calcineurin-like phosphoesterase" evidence="1">
    <location>
        <begin position="4"/>
        <end position="104"/>
    </location>
</feature>
<evidence type="ECO:0000313" key="2">
    <source>
        <dbReference type="EMBL" id="QDU94878.1"/>
    </source>
</evidence>
<dbReference type="PANTHER" id="PTHR30337:SF7">
    <property type="entry name" value="PHOSPHOESTERASE"/>
    <property type="match status" value="1"/>
</dbReference>
<dbReference type="PANTHER" id="PTHR30337">
    <property type="entry name" value="COMPONENT OF ATP-DEPENDENT DSDNA EXONUCLEASE"/>
    <property type="match status" value="1"/>
</dbReference>
<dbReference type="RefSeq" id="WP_145053652.1">
    <property type="nucleotide sequence ID" value="NZ_CP036433.1"/>
</dbReference>
<keyword evidence="3" id="KW-1185">Reference proteome</keyword>